<reference evidence="8 9" key="1">
    <citation type="journal article" date="2015" name="MBio">
        <title>Genome-Resolved Metagenomic Analysis Reveals Roles for Candidate Phyla and Other Microbial Community Members in Biogeochemical Transformations in Oil Reservoirs.</title>
        <authorList>
            <person name="Hu P."/>
            <person name="Tom L."/>
            <person name="Singh A."/>
            <person name="Thomas B.C."/>
            <person name="Baker B.J."/>
            <person name="Piceno Y.M."/>
            <person name="Andersen G.L."/>
            <person name="Banfield J.F."/>
        </authorList>
    </citation>
    <scope>NUCLEOTIDE SEQUENCE [LARGE SCALE GENOMIC DNA]</scope>
    <source>
        <strain evidence="8">46_26</strain>
    </source>
</reference>
<dbReference type="FunFam" id="1.10.940.10:FF:000018">
    <property type="entry name" value="Transcription antitermination protein NusB"/>
    <property type="match status" value="1"/>
</dbReference>
<evidence type="ECO:0000256" key="3">
    <source>
        <dbReference type="ARBA" id="ARBA00022884"/>
    </source>
</evidence>
<dbReference type="PATRIC" id="fig|93930.3.peg.189"/>
<dbReference type="SMR" id="A0A101EPY2"/>
<keyword evidence="5 6" id="KW-0804">Transcription</keyword>
<comment type="function">
    <text evidence="6">Involved in transcription antitermination. Required for transcription of ribosomal RNA (rRNA) genes. Binds specifically to the boxA antiterminator sequence of the ribosomal RNA (rrn) operons.</text>
</comment>
<proteinExistence type="inferred from homology"/>
<dbReference type="Proteomes" id="UP000058636">
    <property type="component" value="Unassembled WGS sequence"/>
</dbReference>
<keyword evidence="3 6" id="KW-0694">RNA-binding</keyword>
<comment type="similarity">
    <text evidence="1 6">Belongs to the NusB family.</text>
</comment>
<evidence type="ECO:0000313" key="9">
    <source>
        <dbReference type="Proteomes" id="UP000058636"/>
    </source>
</evidence>
<evidence type="ECO:0000259" key="7">
    <source>
        <dbReference type="Pfam" id="PF01029"/>
    </source>
</evidence>
<dbReference type="GO" id="GO:0006353">
    <property type="term" value="P:DNA-templated transcription termination"/>
    <property type="evidence" value="ECO:0007669"/>
    <property type="project" value="UniProtKB-UniRule"/>
</dbReference>
<keyword evidence="4 6" id="KW-0805">Transcription regulation</keyword>
<dbReference type="PANTHER" id="PTHR11078:SF3">
    <property type="entry name" value="ANTITERMINATION NUSB DOMAIN-CONTAINING PROTEIN"/>
    <property type="match status" value="1"/>
</dbReference>
<evidence type="ECO:0000256" key="1">
    <source>
        <dbReference type="ARBA" id="ARBA00005952"/>
    </source>
</evidence>
<dbReference type="HAMAP" id="MF_00073">
    <property type="entry name" value="NusB"/>
    <property type="match status" value="1"/>
</dbReference>
<dbReference type="InterPro" id="IPR006027">
    <property type="entry name" value="NusB_RsmB_TIM44"/>
</dbReference>
<dbReference type="SUPFAM" id="SSF48013">
    <property type="entry name" value="NusB-like"/>
    <property type="match status" value="1"/>
</dbReference>
<dbReference type="GO" id="GO:0005829">
    <property type="term" value="C:cytosol"/>
    <property type="evidence" value="ECO:0007669"/>
    <property type="project" value="TreeGrafter"/>
</dbReference>
<dbReference type="NCBIfam" id="TIGR01951">
    <property type="entry name" value="nusB"/>
    <property type="match status" value="1"/>
</dbReference>
<dbReference type="InterPro" id="IPR011605">
    <property type="entry name" value="NusB_fam"/>
</dbReference>
<evidence type="ECO:0000256" key="6">
    <source>
        <dbReference type="HAMAP-Rule" id="MF_00073"/>
    </source>
</evidence>
<dbReference type="PANTHER" id="PTHR11078">
    <property type="entry name" value="N UTILIZATION SUBSTANCE PROTEIN B-RELATED"/>
    <property type="match status" value="1"/>
</dbReference>
<dbReference type="AlphaFoldDB" id="A0A101EPY2"/>
<keyword evidence="2 6" id="KW-0889">Transcription antitermination</keyword>
<dbReference type="EMBL" id="LGFG01000103">
    <property type="protein sequence ID" value="KUK22723.1"/>
    <property type="molecule type" value="Genomic_DNA"/>
</dbReference>
<dbReference type="InterPro" id="IPR035926">
    <property type="entry name" value="NusB-like_sf"/>
</dbReference>
<evidence type="ECO:0000256" key="4">
    <source>
        <dbReference type="ARBA" id="ARBA00023015"/>
    </source>
</evidence>
<protein>
    <recommendedName>
        <fullName evidence="6">Transcription antitermination protein NusB</fullName>
    </recommendedName>
    <alternativeName>
        <fullName evidence="6">Antitermination factor NusB</fullName>
    </alternativeName>
</protein>
<dbReference type="CDD" id="cd00619">
    <property type="entry name" value="Terminator_NusB"/>
    <property type="match status" value="1"/>
</dbReference>
<feature type="domain" description="NusB/RsmB/TIM44" evidence="7">
    <location>
        <begin position="7"/>
        <end position="132"/>
    </location>
</feature>
<comment type="caution">
    <text evidence="8">The sequence shown here is derived from an EMBL/GenBank/DDBJ whole genome shotgun (WGS) entry which is preliminary data.</text>
</comment>
<dbReference type="Gene3D" id="1.10.940.10">
    <property type="entry name" value="NusB-like"/>
    <property type="match status" value="1"/>
</dbReference>
<evidence type="ECO:0000256" key="2">
    <source>
        <dbReference type="ARBA" id="ARBA00022814"/>
    </source>
</evidence>
<dbReference type="GO" id="GO:0031564">
    <property type="term" value="P:transcription antitermination"/>
    <property type="evidence" value="ECO:0007669"/>
    <property type="project" value="UniProtKB-KW"/>
</dbReference>
<accession>A0A101EPY2</accession>
<evidence type="ECO:0000256" key="5">
    <source>
        <dbReference type="ARBA" id="ARBA00023163"/>
    </source>
</evidence>
<name>A0A101EPY2_9THEM</name>
<evidence type="ECO:0000313" key="8">
    <source>
        <dbReference type="EMBL" id="KUK22723.1"/>
    </source>
</evidence>
<dbReference type="GO" id="GO:0003723">
    <property type="term" value="F:RNA binding"/>
    <property type="evidence" value="ECO:0007669"/>
    <property type="project" value="UniProtKB-UniRule"/>
</dbReference>
<organism evidence="8 9">
    <name type="scientific">Thermotoga petrophila</name>
    <dbReference type="NCBI Taxonomy" id="93929"/>
    <lineage>
        <taxon>Bacteria</taxon>
        <taxon>Thermotogati</taxon>
        <taxon>Thermotogota</taxon>
        <taxon>Thermotogae</taxon>
        <taxon>Thermotogales</taxon>
        <taxon>Thermotogaceae</taxon>
        <taxon>Thermotoga</taxon>
    </lineage>
</organism>
<dbReference type="Pfam" id="PF01029">
    <property type="entry name" value="NusB"/>
    <property type="match status" value="1"/>
</dbReference>
<sequence>MKTPRRRMRLAVFKALFQHEFRRDEDLEQILEEILDETYDKKAKEDARRYIRGIKENLPMIDNLISRYLEKWSLNRLSAVDRNVLRLATYELLFEKDIPIEVTIDEAIEIAKRYGTENSGKFVNGILDRIAKEHAPKEKFEL</sequence>
<gene>
    <name evidence="6" type="primary">nusB</name>
    <name evidence="8" type="ORF">XD57_1178</name>
</gene>